<dbReference type="Proteomes" id="UP000028582">
    <property type="component" value="Unassembled WGS sequence"/>
</dbReference>
<dbReference type="PANTHER" id="PTHR40866:SF1">
    <property type="entry name" value="BED-TYPE DOMAIN-CONTAINING PROTEIN"/>
    <property type="match status" value="1"/>
</dbReference>
<accession>A0A080ZU48</accession>
<reference evidence="2 3" key="1">
    <citation type="submission" date="2013-11" db="EMBL/GenBank/DDBJ databases">
        <title>The Genome Sequence of Phytophthora parasitica P1976.</title>
        <authorList>
            <consortium name="The Broad Institute Genomics Platform"/>
            <person name="Russ C."/>
            <person name="Tyler B."/>
            <person name="Panabieres F."/>
            <person name="Shan W."/>
            <person name="Tripathy S."/>
            <person name="Grunwald N."/>
            <person name="Machado M."/>
            <person name="Johnson C.S."/>
            <person name="Walker B."/>
            <person name="Young S."/>
            <person name="Zeng Q."/>
            <person name="Gargeya S."/>
            <person name="Fitzgerald M."/>
            <person name="Haas B."/>
            <person name="Abouelleil A."/>
            <person name="Allen A.W."/>
            <person name="Alvarado L."/>
            <person name="Arachchi H.M."/>
            <person name="Berlin A.M."/>
            <person name="Chapman S.B."/>
            <person name="Gainer-Dewar J."/>
            <person name="Goldberg J."/>
            <person name="Griggs A."/>
            <person name="Gujja S."/>
            <person name="Hansen M."/>
            <person name="Howarth C."/>
            <person name="Imamovic A."/>
            <person name="Ireland A."/>
            <person name="Larimer J."/>
            <person name="McCowan C."/>
            <person name="Murphy C."/>
            <person name="Pearson M."/>
            <person name="Poon T.W."/>
            <person name="Priest M."/>
            <person name="Roberts A."/>
            <person name="Saif S."/>
            <person name="Shea T."/>
            <person name="Sisk P."/>
            <person name="Sykes S."/>
            <person name="Wortman J."/>
            <person name="Nusbaum C."/>
            <person name="Birren B."/>
        </authorList>
    </citation>
    <scope>NUCLEOTIDE SEQUENCE [LARGE SCALE GENOMIC DNA]</scope>
    <source>
        <strain evidence="2 3">P1976</strain>
    </source>
</reference>
<dbReference type="PANTHER" id="PTHR40866">
    <property type="entry name" value="BED-TYPE DOMAIN-CONTAINING PROTEIN"/>
    <property type="match status" value="1"/>
</dbReference>
<dbReference type="EMBL" id="ANJA01002405">
    <property type="protein sequence ID" value="ETO70159.1"/>
    <property type="molecule type" value="Genomic_DNA"/>
</dbReference>
<organism evidence="2 3">
    <name type="scientific">Phytophthora nicotianae P1976</name>
    <dbReference type="NCBI Taxonomy" id="1317066"/>
    <lineage>
        <taxon>Eukaryota</taxon>
        <taxon>Sar</taxon>
        <taxon>Stramenopiles</taxon>
        <taxon>Oomycota</taxon>
        <taxon>Peronosporomycetes</taxon>
        <taxon>Peronosporales</taxon>
        <taxon>Peronosporaceae</taxon>
        <taxon>Phytophthora</taxon>
    </lineage>
</organism>
<dbReference type="AlphaFoldDB" id="A0A080ZU48"/>
<proteinExistence type="predicted"/>
<evidence type="ECO:0000313" key="2">
    <source>
        <dbReference type="EMBL" id="ETO70159.1"/>
    </source>
</evidence>
<name>A0A080ZU48_PHYNI</name>
<evidence type="ECO:0000313" key="3">
    <source>
        <dbReference type="Proteomes" id="UP000028582"/>
    </source>
</evidence>
<evidence type="ECO:0000256" key="1">
    <source>
        <dbReference type="SAM" id="MobiDB-lite"/>
    </source>
</evidence>
<gene>
    <name evidence="2" type="ORF">F444_13334</name>
</gene>
<sequence>MDCMPVSFSKRPLVRSNAKMEPNLAATLQKYIDHLYTYVRDHIALKLTEKFGVLLDGWSSGGRHFIAIVAVFHDPMVLQPTERNPNKSPFSAGCERHFGQ</sequence>
<feature type="region of interest" description="Disordered" evidence="1">
    <location>
        <begin position="80"/>
        <end position="100"/>
    </location>
</feature>
<comment type="caution">
    <text evidence="2">The sequence shown here is derived from an EMBL/GenBank/DDBJ whole genome shotgun (WGS) entry which is preliminary data.</text>
</comment>
<protein>
    <submittedName>
        <fullName evidence="2">Uncharacterized protein</fullName>
    </submittedName>
</protein>